<evidence type="ECO:0000256" key="1">
    <source>
        <dbReference type="SAM" id="Phobius"/>
    </source>
</evidence>
<feature type="transmembrane region" description="Helical" evidence="1">
    <location>
        <begin position="5"/>
        <end position="21"/>
    </location>
</feature>
<dbReference type="Proteomes" id="UP000018031">
    <property type="component" value="Unassembled WGS sequence"/>
</dbReference>
<keyword evidence="1" id="KW-1133">Transmembrane helix</keyword>
<evidence type="ECO:0000313" key="3">
    <source>
        <dbReference type="Proteomes" id="UP000018031"/>
    </source>
</evidence>
<dbReference type="AlphaFoldDB" id="T1CPR2"/>
<name>T1CPR2_9PORP</name>
<reference evidence="2 3" key="2">
    <citation type="journal article" date="2013" name="Genome Announc.">
        <title>Draft Genome Sequences of Porphyromonas crevioricanis JCM 15906T and Porphyromonas cansulci JCM 13913T Isolated from a Canine Oral Cavity.</title>
        <authorList>
            <person name="Sakamoto M."/>
            <person name="Tanaka N."/>
            <person name="Shiwa Y."/>
            <person name="Yoshikawa H."/>
            <person name="Ohkuma M."/>
        </authorList>
    </citation>
    <scope>NUCLEOTIDE SEQUENCE [LARGE SCALE GENOMIC DNA]</scope>
    <source>
        <strain evidence="2 3">JCM 15906</strain>
    </source>
</reference>
<sequence>MECVRTILFLMYFLISLYFTFDRDDFFFWITVGGSIVYALTILGTFCFRNMHKKTL</sequence>
<keyword evidence="1" id="KW-0812">Transmembrane</keyword>
<proteinExistence type="predicted"/>
<gene>
    <name evidence="2" type="ORF">PORCRE_796</name>
</gene>
<accession>T1CPR2</accession>
<feature type="transmembrane region" description="Helical" evidence="1">
    <location>
        <begin position="27"/>
        <end position="48"/>
    </location>
</feature>
<organism evidence="2 3">
    <name type="scientific">Porphyromonas crevioricanis JCM 15906</name>
    <dbReference type="NCBI Taxonomy" id="1305617"/>
    <lineage>
        <taxon>Bacteria</taxon>
        <taxon>Pseudomonadati</taxon>
        <taxon>Bacteroidota</taxon>
        <taxon>Bacteroidia</taxon>
        <taxon>Bacteroidales</taxon>
        <taxon>Porphyromonadaceae</taxon>
        <taxon>Porphyromonas</taxon>
    </lineage>
</organism>
<keyword evidence="1" id="KW-0472">Membrane</keyword>
<reference evidence="3" key="1">
    <citation type="journal article" date="2013" name="Genome">
        <title>Draft Genome Sequences of Porphyromonas crevioricanis JCM 15906T and Porphyromonas cansulci JCM 13913T Isolated from a Canine Oral Cavity.</title>
        <authorList>
            <person name="Sakamoto M."/>
            <person name="Tanaka N."/>
            <person name="Shiwa Y."/>
            <person name="Yoshikawa H."/>
            <person name="Ohkuma M."/>
        </authorList>
    </citation>
    <scope>NUCLEOTIDE SEQUENCE [LARGE SCALE GENOMIC DNA]</scope>
    <source>
        <strain evidence="3">JCM 15906</strain>
    </source>
</reference>
<dbReference type="EMBL" id="BAOU01000019">
    <property type="protein sequence ID" value="GAD05098.1"/>
    <property type="molecule type" value="Genomic_DNA"/>
</dbReference>
<protein>
    <submittedName>
        <fullName evidence="2">Uncharacterized protein</fullName>
    </submittedName>
</protein>
<evidence type="ECO:0000313" key="2">
    <source>
        <dbReference type="EMBL" id="GAD05098.1"/>
    </source>
</evidence>
<comment type="caution">
    <text evidence="2">The sequence shown here is derived from an EMBL/GenBank/DDBJ whole genome shotgun (WGS) entry which is preliminary data.</text>
</comment>